<protein>
    <submittedName>
        <fullName evidence="1">Uncharacterized protein</fullName>
    </submittedName>
</protein>
<gene>
    <name evidence="1" type="ORF">Taro_026181</name>
</gene>
<evidence type="ECO:0000313" key="1">
    <source>
        <dbReference type="EMBL" id="MQL93535.1"/>
    </source>
</evidence>
<keyword evidence="2" id="KW-1185">Reference proteome</keyword>
<dbReference type="EMBL" id="NMUH01001573">
    <property type="protein sequence ID" value="MQL93535.1"/>
    <property type="molecule type" value="Genomic_DNA"/>
</dbReference>
<dbReference type="Proteomes" id="UP000652761">
    <property type="component" value="Unassembled WGS sequence"/>
</dbReference>
<accession>A0A843VC77</accession>
<name>A0A843VC77_COLES</name>
<dbReference type="AlphaFoldDB" id="A0A843VC77"/>
<reference evidence="1" key="1">
    <citation type="submission" date="2017-07" db="EMBL/GenBank/DDBJ databases">
        <title>Taro Niue Genome Assembly and Annotation.</title>
        <authorList>
            <person name="Atibalentja N."/>
            <person name="Keating K."/>
            <person name="Fields C.J."/>
        </authorList>
    </citation>
    <scope>NUCLEOTIDE SEQUENCE</scope>
    <source>
        <strain evidence="1">Niue_2</strain>
        <tissue evidence="1">Leaf</tissue>
    </source>
</reference>
<proteinExistence type="predicted"/>
<comment type="caution">
    <text evidence="1">The sequence shown here is derived from an EMBL/GenBank/DDBJ whole genome shotgun (WGS) entry which is preliminary data.</text>
</comment>
<evidence type="ECO:0000313" key="2">
    <source>
        <dbReference type="Proteomes" id="UP000652761"/>
    </source>
</evidence>
<organism evidence="1 2">
    <name type="scientific">Colocasia esculenta</name>
    <name type="common">Wild taro</name>
    <name type="synonym">Arum esculentum</name>
    <dbReference type="NCBI Taxonomy" id="4460"/>
    <lineage>
        <taxon>Eukaryota</taxon>
        <taxon>Viridiplantae</taxon>
        <taxon>Streptophyta</taxon>
        <taxon>Embryophyta</taxon>
        <taxon>Tracheophyta</taxon>
        <taxon>Spermatophyta</taxon>
        <taxon>Magnoliopsida</taxon>
        <taxon>Liliopsida</taxon>
        <taxon>Araceae</taxon>
        <taxon>Aroideae</taxon>
        <taxon>Colocasieae</taxon>
        <taxon>Colocasia</taxon>
    </lineage>
</organism>
<sequence>MARITVRKDAPLAFHTFLFREYHRGHLKSKAVKRRPVGNRWLFFPSLRKEDLLYQVLGVVCELRCVDAT</sequence>